<reference evidence="1 2" key="1">
    <citation type="journal article" date="2009" name="Nat. Genet.">
        <title>The genome of the cucumber, Cucumis sativus L.</title>
        <authorList>
            <person name="Huang S."/>
            <person name="Li R."/>
            <person name="Zhang Z."/>
            <person name="Li L."/>
            <person name="Gu X."/>
            <person name="Fan W."/>
            <person name="Lucas W.J."/>
            <person name="Wang X."/>
            <person name="Xie B."/>
            <person name="Ni P."/>
            <person name="Ren Y."/>
            <person name="Zhu H."/>
            <person name="Li J."/>
            <person name="Lin K."/>
            <person name="Jin W."/>
            <person name="Fei Z."/>
            <person name="Li G."/>
            <person name="Staub J."/>
            <person name="Kilian A."/>
            <person name="van der Vossen E.A."/>
            <person name="Wu Y."/>
            <person name="Guo J."/>
            <person name="He J."/>
            <person name="Jia Z."/>
            <person name="Ren Y."/>
            <person name="Tian G."/>
            <person name="Lu Y."/>
            <person name="Ruan J."/>
            <person name="Qian W."/>
            <person name="Wang M."/>
            <person name="Huang Q."/>
            <person name="Li B."/>
            <person name="Xuan Z."/>
            <person name="Cao J."/>
            <person name="Asan"/>
            <person name="Wu Z."/>
            <person name="Zhang J."/>
            <person name="Cai Q."/>
            <person name="Bai Y."/>
            <person name="Zhao B."/>
            <person name="Han Y."/>
            <person name="Li Y."/>
            <person name="Li X."/>
            <person name="Wang S."/>
            <person name="Shi Q."/>
            <person name="Liu S."/>
            <person name="Cho W.K."/>
            <person name="Kim J.Y."/>
            <person name="Xu Y."/>
            <person name="Heller-Uszynska K."/>
            <person name="Miao H."/>
            <person name="Cheng Z."/>
            <person name="Zhang S."/>
            <person name="Wu J."/>
            <person name="Yang Y."/>
            <person name="Kang H."/>
            <person name="Li M."/>
            <person name="Liang H."/>
            <person name="Ren X."/>
            <person name="Shi Z."/>
            <person name="Wen M."/>
            <person name="Jian M."/>
            <person name="Yang H."/>
            <person name="Zhang G."/>
            <person name="Yang Z."/>
            <person name="Chen R."/>
            <person name="Liu S."/>
            <person name="Li J."/>
            <person name="Ma L."/>
            <person name="Liu H."/>
            <person name="Zhou Y."/>
            <person name="Zhao J."/>
            <person name="Fang X."/>
            <person name="Li G."/>
            <person name="Fang L."/>
            <person name="Li Y."/>
            <person name="Liu D."/>
            <person name="Zheng H."/>
            <person name="Zhang Y."/>
            <person name="Qin N."/>
            <person name="Li Z."/>
            <person name="Yang G."/>
            <person name="Yang S."/>
            <person name="Bolund L."/>
            <person name="Kristiansen K."/>
            <person name="Zheng H."/>
            <person name="Li S."/>
            <person name="Zhang X."/>
            <person name="Yang H."/>
            <person name="Wang J."/>
            <person name="Sun R."/>
            <person name="Zhang B."/>
            <person name="Jiang S."/>
            <person name="Wang J."/>
            <person name="Du Y."/>
            <person name="Li S."/>
        </authorList>
    </citation>
    <scope>NUCLEOTIDE SEQUENCE [LARGE SCALE GENOMIC DNA]</scope>
    <source>
        <strain evidence="2">cv. 9930</strain>
    </source>
</reference>
<proteinExistence type="predicted"/>
<dbReference type="EMBL" id="CM002926">
    <property type="protein sequence ID" value="KGN51239.1"/>
    <property type="molecule type" value="Genomic_DNA"/>
</dbReference>
<evidence type="ECO:0000313" key="2">
    <source>
        <dbReference type="Proteomes" id="UP000029981"/>
    </source>
</evidence>
<reference evidence="1 2" key="4">
    <citation type="journal article" date="2011" name="BMC Genomics">
        <title>RNA-Seq improves annotation of protein-coding genes in the cucumber genome.</title>
        <authorList>
            <person name="Li Z."/>
            <person name="Zhang Z."/>
            <person name="Yan P."/>
            <person name="Huang S."/>
            <person name="Fei Z."/>
            <person name="Lin K."/>
        </authorList>
    </citation>
    <scope>NUCLEOTIDE SEQUENCE [LARGE SCALE GENOMIC DNA]</scope>
    <source>
        <strain evidence="2">cv. 9930</strain>
    </source>
</reference>
<sequence>MVFFPFRELSLAHAAQCAVRKLFNRASLSQLPIVRRSPAPLPSACVRRCCLSVSRLRRPLLLLRKSPLGFWDVGHAWISILVLGWFDCVISEVVYAWKVGFEILLFHRTYHRNLIAYRSGTHLNKLAPSCRSKFKL</sequence>
<name>A0A0A0KQR1_CUCSA</name>
<reference evidence="1 2" key="3">
    <citation type="journal article" date="2010" name="BMC Genomics">
        <title>Transcriptome sequencing and comparative analysis of cucumber flowers with different sex types.</title>
        <authorList>
            <person name="Guo S."/>
            <person name="Zheng Y."/>
            <person name="Joung J.G."/>
            <person name="Liu S."/>
            <person name="Zhang Z."/>
            <person name="Crasta O.R."/>
            <person name="Sobral B.W."/>
            <person name="Xu Y."/>
            <person name="Huang S."/>
            <person name="Fei Z."/>
        </authorList>
    </citation>
    <scope>NUCLEOTIDE SEQUENCE [LARGE SCALE GENOMIC DNA]</scope>
    <source>
        <strain evidence="2">cv. 9930</strain>
    </source>
</reference>
<reference evidence="1 2" key="2">
    <citation type="journal article" date="2009" name="PLoS ONE">
        <title>An integrated genetic and cytogenetic map of the cucumber genome.</title>
        <authorList>
            <person name="Ren Y."/>
            <person name="Zhang Z."/>
            <person name="Liu J."/>
            <person name="Staub J.E."/>
            <person name="Han Y."/>
            <person name="Cheng Z."/>
            <person name="Li X."/>
            <person name="Lu J."/>
            <person name="Miao H."/>
            <person name="Kang H."/>
            <person name="Xie B."/>
            <person name="Gu X."/>
            <person name="Wang X."/>
            <person name="Du Y."/>
            <person name="Jin W."/>
            <person name="Huang S."/>
        </authorList>
    </citation>
    <scope>NUCLEOTIDE SEQUENCE [LARGE SCALE GENOMIC DNA]</scope>
    <source>
        <strain evidence="2">cv. 9930</strain>
    </source>
</reference>
<dbReference type="AlphaFoldDB" id="A0A0A0KQR1"/>
<accession>A0A0A0KQR1</accession>
<organism evidence="1 2">
    <name type="scientific">Cucumis sativus</name>
    <name type="common">Cucumber</name>
    <dbReference type="NCBI Taxonomy" id="3659"/>
    <lineage>
        <taxon>Eukaryota</taxon>
        <taxon>Viridiplantae</taxon>
        <taxon>Streptophyta</taxon>
        <taxon>Embryophyta</taxon>
        <taxon>Tracheophyta</taxon>
        <taxon>Spermatophyta</taxon>
        <taxon>Magnoliopsida</taxon>
        <taxon>eudicotyledons</taxon>
        <taxon>Gunneridae</taxon>
        <taxon>Pentapetalae</taxon>
        <taxon>rosids</taxon>
        <taxon>fabids</taxon>
        <taxon>Cucurbitales</taxon>
        <taxon>Cucurbitaceae</taxon>
        <taxon>Benincaseae</taxon>
        <taxon>Cucumis</taxon>
    </lineage>
</organism>
<keyword evidence="2" id="KW-1185">Reference proteome</keyword>
<dbReference type="Proteomes" id="UP000029981">
    <property type="component" value="Chromosome 5"/>
</dbReference>
<dbReference type="Gramene" id="KGN51239">
    <property type="protein sequence ID" value="KGN51239"/>
    <property type="gene ID" value="Csa_5G497030"/>
</dbReference>
<evidence type="ECO:0000313" key="1">
    <source>
        <dbReference type="EMBL" id="KGN51239.1"/>
    </source>
</evidence>
<protein>
    <submittedName>
        <fullName evidence="1">Uncharacterized protein</fullName>
    </submittedName>
</protein>
<gene>
    <name evidence="1" type="ORF">Csa_5G497030</name>
</gene>